<accession>A0A2M6W604</accession>
<feature type="transmembrane region" description="Helical" evidence="7">
    <location>
        <begin position="168"/>
        <end position="187"/>
    </location>
</feature>
<dbReference type="EMBL" id="PFBV01000004">
    <property type="protein sequence ID" value="PIT88227.1"/>
    <property type="molecule type" value="Genomic_DNA"/>
</dbReference>
<gene>
    <name evidence="7" type="primary">lgt</name>
    <name evidence="8" type="ORF">COU29_03090</name>
</gene>
<organism evidence="8 9">
    <name type="scientific">Candidatus Magasanikbacteria bacterium CG10_big_fil_rev_8_21_14_0_10_36_32</name>
    <dbReference type="NCBI Taxonomy" id="1974646"/>
    <lineage>
        <taxon>Bacteria</taxon>
        <taxon>Candidatus Magasanikiibacteriota</taxon>
    </lineage>
</organism>
<comment type="function">
    <text evidence="7">Catalyzes the transfer of the diacylglyceryl group from phosphatidylglycerol to the sulfhydryl group of the N-terminal cysteine of a prolipoprotein, the first step in the formation of mature lipoproteins.</text>
</comment>
<comment type="catalytic activity">
    <reaction evidence="7">
        <text>L-cysteinyl-[prolipoprotein] + a 1,2-diacyl-sn-glycero-3-phospho-(1'-sn-glycerol) = an S-1,2-diacyl-sn-glyceryl-L-cysteinyl-[prolipoprotein] + sn-glycerol 1-phosphate + H(+)</text>
        <dbReference type="Rhea" id="RHEA:56712"/>
        <dbReference type="Rhea" id="RHEA-COMP:14679"/>
        <dbReference type="Rhea" id="RHEA-COMP:14680"/>
        <dbReference type="ChEBI" id="CHEBI:15378"/>
        <dbReference type="ChEBI" id="CHEBI:29950"/>
        <dbReference type="ChEBI" id="CHEBI:57685"/>
        <dbReference type="ChEBI" id="CHEBI:64716"/>
        <dbReference type="ChEBI" id="CHEBI:140658"/>
        <dbReference type="EC" id="2.5.1.145"/>
    </reaction>
</comment>
<dbReference type="PANTHER" id="PTHR30589">
    <property type="entry name" value="PROLIPOPROTEIN DIACYLGLYCERYL TRANSFERASE"/>
    <property type="match status" value="1"/>
</dbReference>
<evidence type="ECO:0000256" key="5">
    <source>
        <dbReference type="ARBA" id="ARBA00022989"/>
    </source>
</evidence>
<feature type="transmembrane region" description="Helical" evidence="7">
    <location>
        <begin position="194"/>
        <end position="212"/>
    </location>
</feature>
<evidence type="ECO:0000256" key="4">
    <source>
        <dbReference type="ARBA" id="ARBA00022692"/>
    </source>
</evidence>
<feature type="transmembrane region" description="Helical" evidence="7">
    <location>
        <begin position="48"/>
        <end position="71"/>
    </location>
</feature>
<evidence type="ECO:0000256" key="1">
    <source>
        <dbReference type="ARBA" id="ARBA00007150"/>
    </source>
</evidence>
<evidence type="ECO:0000256" key="3">
    <source>
        <dbReference type="ARBA" id="ARBA00022679"/>
    </source>
</evidence>
<evidence type="ECO:0000256" key="7">
    <source>
        <dbReference type="HAMAP-Rule" id="MF_01147"/>
    </source>
</evidence>
<proteinExistence type="inferred from homology"/>
<dbReference type="GO" id="GO:0008961">
    <property type="term" value="F:phosphatidylglycerol-prolipoprotein diacylglyceryl transferase activity"/>
    <property type="evidence" value="ECO:0007669"/>
    <property type="project" value="UniProtKB-UniRule"/>
</dbReference>
<keyword evidence="3 7" id="KW-0808">Transferase</keyword>
<dbReference type="AlphaFoldDB" id="A0A2M6W604"/>
<feature type="binding site" evidence="7">
    <location>
        <position position="138"/>
    </location>
    <ligand>
        <name>a 1,2-diacyl-sn-glycero-3-phospho-(1'-sn-glycerol)</name>
        <dbReference type="ChEBI" id="CHEBI:64716"/>
    </ligand>
</feature>
<evidence type="ECO:0000256" key="2">
    <source>
        <dbReference type="ARBA" id="ARBA00022475"/>
    </source>
</evidence>
<feature type="transmembrane region" description="Helical" evidence="7">
    <location>
        <begin position="91"/>
        <end position="111"/>
    </location>
</feature>
<keyword evidence="4 7" id="KW-0812">Transmembrane</keyword>
<feature type="transmembrane region" description="Helical" evidence="7">
    <location>
        <begin position="232"/>
        <end position="249"/>
    </location>
</feature>
<name>A0A2M6W604_9BACT</name>
<dbReference type="InterPro" id="IPR001640">
    <property type="entry name" value="Lgt"/>
</dbReference>
<comment type="similarity">
    <text evidence="1 7">Belongs to the Lgt family.</text>
</comment>
<dbReference type="UniPathway" id="UPA00664"/>
<protein>
    <recommendedName>
        <fullName evidence="7">Phosphatidylglycerol--prolipoprotein diacylglyceryl transferase</fullName>
        <ecNumber evidence="7">2.5.1.145</ecNumber>
    </recommendedName>
</protein>
<keyword evidence="6 7" id="KW-0472">Membrane</keyword>
<comment type="pathway">
    <text evidence="7">Protein modification; lipoprotein biosynthesis (diacylglyceryl transfer).</text>
</comment>
<reference evidence="9" key="1">
    <citation type="submission" date="2017-09" db="EMBL/GenBank/DDBJ databases">
        <title>Depth-based differentiation of microbial function through sediment-hosted aquifers and enrichment of novel symbionts in the deep terrestrial subsurface.</title>
        <authorList>
            <person name="Probst A.J."/>
            <person name="Ladd B."/>
            <person name="Jarett J.K."/>
            <person name="Geller-Mcgrath D.E."/>
            <person name="Sieber C.M.K."/>
            <person name="Emerson J.B."/>
            <person name="Anantharaman K."/>
            <person name="Thomas B.C."/>
            <person name="Malmstrom R."/>
            <person name="Stieglmeier M."/>
            <person name="Klingl A."/>
            <person name="Woyke T."/>
            <person name="Ryan C.M."/>
            <person name="Banfield J.F."/>
        </authorList>
    </citation>
    <scope>NUCLEOTIDE SEQUENCE [LARGE SCALE GENOMIC DNA]</scope>
</reference>
<dbReference type="Proteomes" id="UP000231426">
    <property type="component" value="Unassembled WGS sequence"/>
</dbReference>
<keyword evidence="2 7" id="KW-1003">Cell membrane</keyword>
<dbReference type="PANTHER" id="PTHR30589:SF0">
    <property type="entry name" value="PHOSPHATIDYLGLYCEROL--PROLIPOPROTEIN DIACYLGLYCERYL TRANSFERASE"/>
    <property type="match status" value="1"/>
</dbReference>
<comment type="subcellular location">
    <subcellularLocation>
        <location evidence="7">Cell membrane</location>
        <topology evidence="7">Multi-pass membrane protein</topology>
    </subcellularLocation>
</comment>
<dbReference type="Pfam" id="PF01790">
    <property type="entry name" value="LGT"/>
    <property type="match status" value="1"/>
</dbReference>
<dbReference type="EC" id="2.5.1.145" evidence="7"/>
<dbReference type="GO" id="GO:0005886">
    <property type="term" value="C:plasma membrane"/>
    <property type="evidence" value="ECO:0007669"/>
    <property type="project" value="UniProtKB-SubCell"/>
</dbReference>
<evidence type="ECO:0000313" key="8">
    <source>
        <dbReference type="EMBL" id="PIT88227.1"/>
    </source>
</evidence>
<dbReference type="HAMAP" id="MF_01147">
    <property type="entry name" value="Lgt"/>
    <property type="match status" value="1"/>
</dbReference>
<dbReference type="GO" id="GO:0042158">
    <property type="term" value="P:lipoprotein biosynthetic process"/>
    <property type="evidence" value="ECO:0007669"/>
    <property type="project" value="UniProtKB-UniRule"/>
</dbReference>
<evidence type="ECO:0000313" key="9">
    <source>
        <dbReference type="Proteomes" id="UP000231426"/>
    </source>
</evidence>
<evidence type="ECO:0000256" key="6">
    <source>
        <dbReference type="ARBA" id="ARBA00023136"/>
    </source>
</evidence>
<sequence length="261" mass="30064">MIPYFELLSFSIGPLTIQVWGLLVVLGMLVGLLLTLRLAKIRALSNAVIMDMAIWGIVGGLIGGRLFYVLFYALDYFILNPIEIFQFWRGGASSLGGLVGAMVGIILLACFKKISWRELFPYFDILSIGFWLGWGIGRLGCFFIHDHPGRLTNCWLAVNFPTATRYDLGLFESLLALLIFLFIFIWFKKQYKHAGRVFVVGFWIYSIVRFFLDFLRAEDLPQSDVRWLALTPAQWGMAVLFFILTFWLFRDKIRRKSQSID</sequence>
<comment type="caution">
    <text evidence="8">The sequence shown here is derived from an EMBL/GenBank/DDBJ whole genome shotgun (WGS) entry which is preliminary data.</text>
</comment>
<feature type="transmembrane region" description="Helical" evidence="7">
    <location>
        <begin position="12"/>
        <end position="36"/>
    </location>
</feature>
<feature type="transmembrane region" description="Helical" evidence="7">
    <location>
        <begin position="123"/>
        <end position="145"/>
    </location>
</feature>
<keyword evidence="5 7" id="KW-1133">Transmembrane helix</keyword>